<proteinExistence type="inferred from homology"/>
<dbReference type="AlphaFoldDB" id="A0A9E7JI72"/>
<comment type="similarity">
    <text evidence="1">Belongs to the bHLH protein family.</text>
</comment>
<dbReference type="PANTHER" id="PTHR46133">
    <property type="entry name" value="BHLH TRANSCRIPTION FACTOR"/>
    <property type="match status" value="1"/>
</dbReference>
<keyword evidence="3" id="KW-0804">Transcription</keyword>
<dbReference type="InterPro" id="IPR044818">
    <property type="entry name" value="ILR3-like"/>
</dbReference>
<dbReference type="InterPro" id="IPR011598">
    <property type="entry name" value="bHLH_dom"/>
</dbReference>
<organism evidence="6 7">
    <name type="scientific">Musa troglodytarum</name>
    <name type="common">fe'i banana</name>
    <dbReference type="NCBI Taxonomy" id="320322"/>
    <lineage>
        <taxon>Eukaryota</taxon>
        <taxon>Viridiplantae</taxon>
        <taxon>Streptophyta</taxon>
        <taxon>Embryophyta</taxon>
        <taxon>Tracheophyta</taxon>
        <taxon>Spermatophyta</taxon>
        <taxon>Magnoliopsida</taxon>
        <taxon>Liliopsida</taxon>
        <taxon>Zingiberales</taxon>
        <taxon>Musaceae</taxon>
        <taxon>Musa</taxon>
    </lineage>
</organism>
<name>A0A9E7JI72_9LILI</name>
<evidence type="ECO:0000313" key="6">
    <source>
        <dbReference type="EMBL" id="URD81842.1"/>
    </source>
</evidence>
<reference evidence="6" key="1">
    <citation type="submission" date="2022-05" db="EMBL/GenBank/DDBJ databases">
        <title>The Musa troglodytarum L. genome provides insights into the mechanism of non-climacteric behaviour and enrichment of carotenoids.</title>
        <authorList>
            <person name="Wang J."/>
        </authorList>
    </citation>
    <scope>NUCLEOTIDE SEQUENCE</scope>
    <source>
        <tissue evidence="6">Leaf</tissue>
    </source>
</reference>
<protein>
    <recommendedName>
        <fullName evidence="5">BHLH domain-containing protein</fullName>
    </recommendedName>
</protein>
<dbReference type="GO" id="GO:0046983">
    <property type="term" value="F:protein dimerization activity"/>
    <property type="evidence" value="ECO:0007669"/>
    <property type="project" value="InterPro"/>
</dbReference>
<dbReference type="Proteomes" id="UP001055439">
    <property type="component" value="Chromosome 10"/>
</dbReference>
<dbReference type="SMART" id="SM00353">
    <property type="entry name" value="HLH"/>
    <property type="match status" value="1"/>
</dbReference>
<evidence type="ECO:0000256" key="2">
    <source>
        <dbReference type="ARBA" id="ARBA00023015"/>
    </source>
</evidence>
<sequence length="318" mass="35290">MGSSENPNWILDCSLIDDIPHAGGDFAANDVGGLCWPPQGFNTSSSLEEQQQMRMNNSCSTGYWSPRPSGHLGHLWLLLLKTSTVTTICNFSFTACFSLDELSLCDISYIMIKAFNDMMLMQNYIDNLLIHINQANSCTDKATSTYKMVLTIENVDIDSPFVNSDGLKEPGSAKRVRSESCSRPASKACREKMRRERLNDRFVELSSLLDPVNPPKTDKAAILSDAARLAEKNELREEKQKLKAEKESLEQQVKLLNARPSFVPQPPLVPSLFPAQGQAAGHKLMVPVVSYPSFPMWQFMPPADVDTSQDADKCPPVA</sequence>
<dbReference type="GO" id="GO:0006879">
    <property type="term" value="P:intracellular iron ion homeostasis"/>
    <property type="evidence" value="ECO:0007669"/>
    <property type="project" value="InterPro"/>
</dbReference>
<keyword evidence="7" id="KW-1185">Reference proteome</keyword>
<evidence type="ECO:0000256" key="1">
    <source>
        <dbReference type="ARBA" id="ARBA00005510"/>
    </source>
</evidence>
<dbReference type="PROSITE" id="PS50888">
    <property type="entry name" value="BHLH"/>
    <property type="match status" value="1"/>
</dbReference>
<evidence type="ECO:0000259" key="5">
    <source>
        <dbReference type="PROSITE" id="PS50888"/>
    </source>
</evidence>
<feature type="coiled-coil region" evidence="4">
    <location>
        <begin position="228"/>
        <end position="259"/>
    </location>
</feature>
<keyword evidence="2" id="KW-0805">Transcription regulation</keyword>
<gene>
    <name evidence="6" type="ORF">MUK42_18643</name>
</gene>
<evidence type="ECO:0000313" key="7">
    <source>
        <dbReference type="Proteomes" id="UP001055439"/>
    </source>
</evidence>
<dbReference type="InterPro" id="IPR036638">
    <property type="entry name" value="HLH_DNA-bd_sf"/>
</dbReference>
<dbReference type="GO" id="GO:0003700">
    <property type="term" value="F:DNA-binding transcription factor activity"/>
    <property type="evidence" value="ECO:0007669"/>
    <property type="project" value="InterPro"/>
</dbReference>
<dbReference type="PANTHER" id="PTHR46133:SF28">
    <property type="entry name" value="BHLH TRANSCRIPTION FACTOR"/>
    <property type="match status" value="1"/>
</dbReference>
<evidence type="ECO:0000256" key="4">
    <source>
        <dbReference type="SAM" id="Coils"/>
    </source>
</evidence>
<dbReference type="OrthoDB" id="515493at2759"/>
<dbReference type="CDD" id="cd11446">
    <property type="entry name" value="bHLH_AtILR3_like"/>
    <property type="match status" value="1"/>
</dbReference>
<dbReference type="EMBL" id="CP097503">
    <property type="protein sequence ID" value="URD81842.1"/>
    <property type="molecule type" value="Genomic_DNA"/>
</dbReference>
<dbReference type="Gene3D" id="4.10.280.10">
    <property type="entry name" value="Helix-loop-helix DNA-binding domain"/>
    <property type="match status" value="1"/>
</dbReference>
<feature type="domain" description="BHLH" evidence="5">
    <location>
        <begin position="182"/>
        <end position="233"/>
    </location>
</feature>
<dbReference type="Pfam" id="PF00010">
    <property type="entry name" value="HLH"/>
    <property type="match status" value="1"/>
</dbReference>
<dbReference type="SUPFAM" id="SSF47459">
    <property type="entry name" value="HLH, helix-loop-helix DNA-binding domain"/>
    <property type="match status" value="1"/>
</dbReference>
<evidence type="ECO:0000256" key="3">
    <source>
        <dbReference type="ARBA" id="ARBA00023163"/>
    </source>
</evidence>
<keyword evidence="4" id="KW-0175">Coiled coil</keyword>
<accession>A0A9E7JI72</accession>